<name>A0A256IQS2_9EURY</name>
<dbReference type="InterPro" id="IPR058276">
    <property type="entry name" value="DUF7970"/>
</dbReference>
<dbReference type="EMBL" id="NHPJ01000027">
    <property type="protein sequence ID" value="OYR58646.1"/>
    <property type="molecule type" value="Genomic_DNA"/>
</dbReference>
<accession>A0A256IQS2</accession>
<organism evidence="2 3">
    <name type="scientific">Halorubrum halodurans</name>
    <dbReference type="NCBI Taxonomy" id="1383851"/>
    <lineage>
        <taxon>Archaea</taxon>
        <taxon>Methanobacteriati</taxon>
        <taxon>Methanobacteriota</taxon>
        <taxon>Stenosarchaea group</taxon>
        <taxon>Halobacteria</taxon>
        <taxon>Halobacteriales</taxon>
        <taxon>Haloferacaceae</taxon>
        <taxon>Halorubrum</taxon>
    </lineage>
</organism>
<evidence type="ECO:0000313" key="3">
    <source>
        <dbReference type="Proteomes" id="UP000216308"/>
    </source>
</evidence>
<dbReference type="AlphaFoldDB" id="A0A256IQS2"/>
<reference evidence="2 3" key="1">
    <citation type="journal article" date="2014" name="Front. Microbiol.">
        <title>Population and genomic analysis of the genus Halorubrum.</title>
        <authorList>
            <person name="Fullmer M.S."/>
            <person name="Soucy S.M."/>
            <person name="Swithers K.S."/>
            <person name="Makkay A.M."/>
            <person name="Wheeler R."/>
            <person name="Ventosa A."/>
            <person name="Gogarten J.P."/>
            <person name="Papke R.T."/>
        </authorList>
    </citation>
    <scope>NUCLEOTIDE SEQUENCE [LARGE SCALE GENOMIC DNA]</scope>
    <source>
        <strain evidence="2 3">Cb34</strain>
    </source>
</reference>
<dbReference type="Proteomes" id="UP000216308">
    <property type="component" value="Unassembled WGS sequence"/>
</dbReference>
<dbReference type="Pfam" id="PF25925">
    <property type="entry name" value="DUF7970"/>
    <property type="match status" value="1"/>
</dbReference>
<protein>
    <submittedName>
        <fullName evidence="2">Uncharacterized protein</fullName>
    </submittedName>
</protein>
<keyword evidence="3" id="KW-1185">Reference proteome</keyword>
<dbReference type="OrthoDB" id="205962at2157"/>
<evidence type="ECO:0000256" key="1">
    <source>
        <dbReference type="SAM" id="MobiDB-lite"/>
    </source>
</evidence>
<sequence>MKSGSGDDPFADDDGSDEDDIDEVHEKDTPEPDDDSLQEDVPAPEPTSTATPGIPDHPSDESSQLPWIHRRDGVKDDRDHKTIHYTEHTVKRERRELRPALEQRLGDDVELTDAREAAYLVGMDHVDEVADVLREWGYDIE</sequence>
<proteinExistence type="predicted"/>
<evidence type="ECO:0000313" key="2">
    <source>
        <dbReference type="EMBL" id="OYR58646.1"/>
    </source>
</evidence>
<gene>
    <name evidence="2" type="ORF">DJ70_02640</name>
</gene>
<feature type="compositionally biased region" description="Acidic residues" evidence="1">
    <location>
        <begin position="9"/>
        <end position="23"/>
    </location>
</feature>
<comment type="caution">
    <text evidence="2">The sequence shown here is derived from an EMBL/GenBank/DDBJ whole genome shotgun (WGS) entry which is preliminary data.</text>
</comment>
<feature type="region of interest" description="Disordered" evidence="1">
    <location>
        <begin position="1"/>
        <end position="76"/>
    </location>
</feature>